<gene>
    <name evidence="4" type="ORF">K7432_008269</name>
</gene>
<dbReference type="Pfam" id="PF01926">
    <property type="entry name" value="MMR_HSR1"/>
    <property type="match status" value="1"/>
</dbReference>
<evidence type="ECO:0000313" key="5">
    <source>
        <dbReference type="Proteomes" id="UP001479436"/>
    </source>
</evidence>
<evidence type="ECO:0000259" key="3">
    <source>
        <dbReference type="PROSITE" id="PS51710"/>
    </source>
</evidence>
<keyword evidence="1" id="KW-0547">Nucleotide-binding</keyword>
<feature type="domain" description="OBG-type G" evidence="3">
    <location>
        <begin position="5"/>
        <end position="274"/>
    </location>
</feature>
<dbReference type="Gene3D" id="3.40.50.300">
    <property type="entry name" value="P-loop containing nucleotide triphosphate hydrolases"/>
    <property type="match status" value="1"/>
</dbReference>
<proteinExistence type="predicted"/>
<dbReference type="SUPFAM" id="SSF52540">
    <property type="entry name" value="P-loop containing nucleoside triphosphate hydrolases"/>
    <property type="match status" value="1"/>
</dbReference>
<accession>A0ABR2VZ90</accession>
<name>A0ABR2VZ90_9FUNG</name>
<dbReference type="CDD" id="cd04938">
    <property type="entry name" value="TGS_Obg"/>
    <property type="match status" value="1"/>
</dbReference>
<dbReference type="InterPro" id="IPR031167">
    <property type="entry name" value="G_OBG"/>
</dbReference>
<dbReference type="InterPro" id="IPR012675">
    <property type="entry name" value="Beta-grasp_dom_sf"/>
</dbReference>
<keyword evidence="5" id="KW-1185">Reference proteome</keyword>
<dbReference type="InterPro" id="IPR013646">
    <property type="entry name" value="YGR210-like_G4"/>
</dbReference>
<protein>
    <recommendedName>
        <fullName evidence="3">OBG-type G domain-containing protein</fullName>
    </recommendedName>
</protein>
<reference evidence="4 5" key="1">
    <citation type="submission" date="2023-04" db="EMBL/GenBank/DDBJ databases">
        <title>Genome of Basidiobolus ranarum AG-B5.</title>
        <authorList>
            <person name="Stajich J.E."/>
            <person name="Carter-House D."/>
            <person name="Gryganskyi A."/>
        </authorList>
    </citation>
    <scope>NUCLEOTIDE SEQUENCE [LARGE SCALE GENOMIC DNA]</scope>
    <source>
        <strain evidence="4 5">AG-B5</strain>
    </source>
</reference>
<dbReference type="Gene3D" id="1.10.8.470">
    <property type="match status" value="1"/>
</dbReference>
<dbReference type="PROSITE" id="PS51710">
    <property type="entry name" value="G_OBG"/>
    <property type="match status" value="1"/>
</dbReference>
<dbReference type="CDD" id="cd01899">
    <property type="entry name" value="Ygr210"/>
    <property type="match status" value="1"/>
</dbReference>
<dbReference type="Gene3D" id="3.10.20.30">
    <property type="match status" value="1"/>
</dbReference>
<dbReference type="SUPFAM" id="SSF81271">
    <property type="entry name" value="TGS-like"/>
    <property type="match status" value="1"/>
</dbReference>
<dbReference type="PRINTS" id="PR00326">
    <property type="entry name" value="GTP1OBG"/>
</dbReference>
<evidence type="ECO:0000256" key="2">
    <source>
        <dbReference type="SAM" id="MobiDB-lite"/>
    </source>
</evidence>
<sequence>MSSDFVLACVGKPSAGKSSFLNAVTDAVAKVGNYPFTTIRPNHGVAYYPIQCPCVKHGKQDVCQPRYGRCIAGTRYVPISIMDVAGLVPGASHGQGLGNQFLDDLRSADVLVHVVDVSGTTDESGKETTGYNPINDIDWLHSEIHEWIFNNLNKKWSGIVRRHTATKSNIIETLHNQFSGYGATQAIVAKFMDRLGLKESVEKWDEDTLHKVVDAFLDVRFPTIVALNKIDLPDSDKNIAKIMRKYDENMLVLTSAVSECFLRRMDKQGYIKYKEGTDEFITLEDDPDSGLKPLDEKIQSRLEKIQDLVLFRYGSTGVEEVISRAVETLGVIPVYPVRNLSSFSNGQPGKQGGVFRDCILVRPGTTVREFAKKVHPEIDKHYLYAETVGNIRLGENDIISEKINIISFKTSAMSTSTSSTNSSTTNTTNEKKK</sequence>
<dbReference type="PANTHER" id="PTHR23305:SF1">
    <property type="entry name" value="OBG-TYPE G DOMAIN-CONTAINING PROTEIN"/>
    <property type="match status" value="1"/>
</dbReference>
<dbReference type="InterPro" id="IPR006073">
    <property type="entry name" value="GTP-bd"/>
</dbReference>
<dbReference type="EMBL" id="JASJQH010007326">
    <property type="protein sequence ID" value="KAK9710679.1"/>
    <property type="molecule type" value="Genomic_DNA"/>
</dbReference>
<dbReference type="PANTHER" id="PTHR23305">
    <property type="entry name" value="OBG GTPASE FAMILY"/>
    <property type="match status" value="1"/>
</dbReference>
<organism evidence="4 5">
    <name type="scientific">Basidiobolus ranarum</name>
    <dbReference type="NCBI Taxonomy" id="34480"/>
    <lineage>
        <taxon>Eukaryota</taxon>
        <taxon>Fungi</taxon>
        <taxon>Fungi incertae sedis</taxon>
        <taxon>Zoopagomycota</taxon>
        <taxon>Entomophthoromycotina</taxon>
        <taxon>Basidiobolomycetes</taxon>
        <taxon>Basidiobolales</taxon>
        <taxon>Basidiobolaceae</taxon>
        <taxon>Basidiobolus</taxon>
    </lineage>
</organism>
<comment type="caution">
    <text evidence="4">The sequence shown here is derived from an EMBL/GenBank/DDBJ whole genome shotgun (WGS) entry which is preliminary data.</text>
</comment>
<dbReference type="Proteomes" id="UP001479436">
    <property type="component" value="Unassembled WGS sequence"/>
</dbReference>
<dbReference type="InterPro" id="IPR012676">
    <property type="entry name" value="TGS-like"/>
</dbReference>
<evidence type="ECO:0000256" key="1">
    <source>
        <dbReference type="ARBA" id="ARBA00022741"/>
    </source>
</evidence>
<feature type="region of interest" description="Disordered" evidence="2">
    <location>
        <begin position="414"/>
        <end position="433"/>
    </location>
</feature>
<dbReference type="InterPro" id="IPR027417">
    <property type="entry name" value="P-loop_NTPase"/>
</dbReference>
<evidence type="ECO:0000313" key="4">
    <source>
        <dbReference type="EMBL" id="KAK9710679.1"/>
    </source>
</evidence>
<dbReference type="Pfam" id="PF08438">
    <property type="entry name" value="YGR210-like_G4"/>
    <property type="match status" value="1"/>
</dbReference>